<keyword evidence="4" id="KW-1015">Disulfide bond</keyword>
<feature type="disulfide bond" description="Redox-active" evidence="4">
    <location>
        <begin position="165"/>
        <end position="169"/>
    </location>
</feature>
<dbReference type="Proteomes" id="UP001150569">
    <property type="component" value="Unassembled WGS sequence"/>
</dbReference>
<dbReference type="AlphaFoldDB" id="A0A9W7ZSG5"/>
<feature type="binding site" evidence="3">
    <location>
        <position position="165"/>
    </location>
    <ligand>
        <name>Cu cation</name>
        <dbReference type="ChEBI" id="CHEBI:23378"/>
    </ligand>
</feature>
<dbReference type="Pfam" id="PF02630">
    <property type="entry name" value="SCO1-SenC"/>
    <property type="match status" value="1"/>
</dbReference>
<gene>
    <name evidence="8" type="primary">SCO1_2</name>
    <name evidence="8" type="ORF">IWQ60_010646</name>
</gene>
<dbReference type="GO" id="GO:0005739">
    <property type="term" value="C:mitochondrion"/>
    <property type="evidence" value="ECO:0007669"/>
    <property type="project" value="GOC"/>
</dbReference>
<dbReference type="InterPro" id="IPR013766">
    <property type="entry name" value="Thioredoxin_domain"/>
</dbReference>
<dbReference type="PANTHER" id="PTHR12151">
    <property type="entry name" value="ELECTRON TRANSPORT PROTIN SCO1/SENC FAMILY MEMBER"/>
    <property type="match status" value="1"/>
</dbReference>
<protein>
    <submittedName>
        <fullName evidence="8">Cu-binding protein</fullName>
    </submittedName>
</protein>
<dbReference type="OrthoDB" id="270009at2759"/>
<feature type="domain" description="Thioredoxin" evidence="7">
    <location>
        <begin position="127"/>
        <end position="294"/>
    </location>
</feature>
<dbReference type="GO" id="GO:0005507">
    <property type="term" value="F:copper ion binding"/>
    <property type="evidence" value="ECO:0007669"/>
    <property type="project" value="UniProtKB-ARBA"/>
</dbReference>
<evidence type="ECO:0000259" key="7">
    <source>
        <dbReference type="PROSITE" id="PS51352"/>
    </source>
</evidence>
<reference evidence="8" key="1">
    <citation type="submission" date="2022-07" db="EMBL/GenBank/DDBJ databases">
        <title>Phylogenomic reconstructions and comparative analyses of Kickxellomycotina fungi.</title>
        <authorList>
            <person name="Reynolds N.K."/>
            <person name="Stajich J.E."/>
            <person name="Barry K."/>
            <person name="Grigoriev I.V."/>
            <person name="Crous P."/>
            <person name="Smith M.E."/>
        </authorList>
    </citation>
    <scope>NUCLEOTIDE SEQUENCE</scope>
    <source>
        <strain evidence="8">RSA 861</strain>
    </source>
</reference>
<keyword evidence="3" id="KW-0479">Metal-binding</keyword>
<feature type="region of interest" description="Disordered" evidence="5">
    <location>
        <begin position="57"/>
        <end position="82"/>
    </location>
</feature>
<evidence type="ECO:0000256" key="5">
    <source>
        <dbReference type="SAM" id="MobiDB-lite"/>
    </source>
</evidence>
<dbReference type="CDD" id="cd02968">
    <property type="entry name" value="SCO"/>
    <property type="match status" value="1"/>
</dbReference>
<feature type="binding site" evidence="3">
    <location>
        <position position="169"/>
    </location>
    <ligand>
        <name>Cu cation</name>
        <dbReference type="ChEBI" id="CHEBI:23378"/>
    </ligand>
</feature>
<comment type="similarity">
    <text evidence="1">Belongs to the SCO1/2 family.</text>
</comment>
<evidence type="ECO:0000313" key="8">
    <source>
        <dbReference type="EMBL" id="KAJ1910453.1"/>
    </source>
</evidence>
<dbReference type="Gene3D" id="3.40.30.10">
    <property type="entry name" value="Glutaredoxin"/>
    <property type="match status" value="1"/>
</dbReference>
<dbReference type="EMBL" id="JANBPT010001048">
    <property type="protein sequence ID" value="KAJ1910453.1"/>
    <property type="molecule type" value="Genomic_DNA"/>
</dbReference>
<accession>A0A9W7ZSG5</accession>
<proteinExistence type="inferred from homology"/>
<keyword evidence="6" id="KW-0472">Membrane</keyword>
<dbReference type="InterPro" id="IPR003782">
    <property type="entry name" value="SCO1/SenC"/>
</dbReference>
<keyword evidence="6" id="KW-0812">Transmembrane</keyword>
<dbReference type="PROSITE" id="PS51352">
    <property type="entry name" value="THIOREDOXIN_2"/>
    <property type="match status" value="1"/>
</dbReference>
<evidence type="ECO:0000256" key="1">
    <source>
        <dbReference type="ARBA" id="ARBA00010996"/>
    </source>
</evidence>
<evidence type="ECO:0000256" key="2">
    <source>
        <dbReference type="ARBA" id="ARBA00023008"/>
    </source>
</evidence>
<keyword evidence="9" id="KW-1185">Reference proteome</keyword>
<keyword evidence="6" id="KW-1133">Transmembrane helix</keyword>
<keyword evidence="2 3" id="KW-0186">Copper</keyword>
<dbReference type="GO" id="GO:0033617">
    <property type="term" value="P:mitochondrial respiratory chain complex IV assembly"/>
    <property type="evidence" value="ECO:0007669"/>
    <property type="project" value="TreeGrafter"/>
</dbReference>
<dbReference type="PANTHER" id="PTHR12151:SF5">
    <property type="entry name" value="AT19154P"/>
    <property type="match status" value="1"/>
</dbReference>
<evidence type="ECO:0000256" key="6">
    <source>
        <dbReference type="SAM" id="Phobius"/>
    </source>
</evidence>
<evidence type="ECO:0000256" key="3">
    <source>
        <dbReference type="PIRSR" id="PIRSR603782-1"/>
    </source>
</evidence>
<dbReference type="InterPro" id="IPR036249">
    <property type="entry name" value="Thioredoxin-like_sf"/>
</dbReference>
<comment type="caution">
    <text evidence="8">The sequence shown here is derived from an EMBL/GenBank/DDBJ whole genome shotgun (WGS) entry which is preliminary data.</text>
</comment>
<evidence type="ECO:0000256" key="4">
    <source>
        <dbReference type="PIRSR" id="PIRSR603782-2"/>
    </source>
</evidence>
<organism evidence="8 9">
    <name type="scientific">Tieghemiomyces parasiticus</name>
    <dbReference type="NCBI Taxonomy" id="78921"/>
    <lineage>
        <taxon>Eukaryota</taxon>
        <taxon>Fungi</taxon>
        <taxon>Fungi incertae sedis</taxon>
        <taxon>Zoopagomycota</taxon>
        <taxon>Kickxellomycotina</taxon>
        <taxon>Dimargaritomycetes</taxon>
        <taxon>Dimargaritales</taxon>
        <taxon>Dimargaritaceae</taxon>
        <taxon>Tieghemiomyces</taxon>
    </lineage>
</organism>
<dbReference type="FunFam" id="3.40.30.10:FF:000013">
    <property type="entry name" value="Blast:Protein SCO1 homolog, mitochondrial"/>
    <property type="match status" value="1"/>
</dbReference>
<evidence type="ECO:0000313" key="9">
    <source>
        <dbReference type="Proteomes" id="UP001150569"/>
    </source>
</evidence>
<name>A0A9W7ZSG5_9FUNG</name>
<feature type="binding site" evidence="3">
    <location>
        <position position="259"/>
    </location>
    <ligand>
        <name>Cu cation</name>
        <dbReference type="ChEBI" id="CHEBI:23378"/>
    </ligand>
</feature>
<dbReference type="SUPFAM" id="SSF52833">
    <property type="entry name" value="Thioredoxin-like"/>
    <property type="match status" value="1"/>
</dbReference>
<feature type="transmembrane region" description="Helical" evidence="6">
    <location>
        <begin position="85"/>
        <end position="107"/>
    </location>
</feature>
<sequence>MLPVYQIKRRLVDLEAPIGNFWIALTRAQGTAPLPRLAAAARPAIPRRTRPLLHATTRAYTTTTPLGEEPSGPNREGRSKERAHLGPFSPIAAVLFLGVGAAMYAYLNHEKERIKQEKATPRADEVVGKPRIGGPFALTDHHGKPVTDQDFRGRFMLVYFGFTHCPDICPEELDKMADVLTRLEKDDEVDADDIVPIFITCDPQRDGVAEIREYVRDFHPRLIGLTGDYEDVNKTARAYRVYFSKPPTAQPGEDYLVDHSIFFYLMDPRGEFVDAFGRDRPIDEVFDKIKGYLKEEKATHSTKKE</sequence>